<protein>
    <submittedName>
        <fullName evidence="1">Uncharacterized protein</fullName>
    </submittedName>
</protein>
<accession>A0A1Z4BKM1</accession>
<dbReference type="Proteomes" id="UP000197007">
    <property type="component" value="Chromosome"/>
</dbReference>
<reference evidence="2" key="1">
    <citation type="submission" date="2017-06" db="EMBL/GenBank/DDBJ databases">
        <title>Complete genome sequence of Capnocytophaga sp. KCOM 1579 (=ChDC OS43) isolated from a human refractory periapical abscess lesion.</title>
        <authorList>
            <person name="Kook J.-K."/>
            <person name="Park S.-N."/>
            <person name="Lim Y.K."/>
            <person name="Roh H."/>
        </authorList>
    </citation>
    <scope>NUCLEOTIDE SEQUENCE [LARGE SCALE GENOMIC DNA]</scope>
    <source>
        <strain evidence="2">ChDC OS43</strain>
    </source>
</reference>
<keyword evidence="2" id="KW-1185">Reference proteome</keyword>
<name>A0A1Z4BKM1_9FLAO</name>
<evidence type="ECO:0000313" key="1">
    <source>
        <dbReference type="EMBL" id="ASF41813.1"/>
    </source>
</evidence>
<evidence type="ECO:0000313" key="2">
    <source>
        <dbReference type="Proteomes" id="UP000197007"/>
    </source>
</evidence>
<organism evidence="1 2">
    <name type="scientific">Capnocytophaga endodontalis</name>
    <dbReference type="NCBI Taxonomy" id="2708117"/>
    <lineage>
        <taxon>Bacteria</taxon>
        <taxon>Pseudomonadati</taxon>
        <taxon>Bacteroidota</taxon>
        <taxon>Flavobacteriia</taxon>
        <taxon>Flavobacteriales</taxon>
        <taxon>Flavobacteriaceae</taxon>
        <taxon>Capnocytophaga</taxon>
    </lineage>
</organism>
<dbReference type="EMBL" id="CP022022">
    <property type="protein sequence ID" value="ASF41813.1"/>
    <property type="molecule type" value="Genomic_DNA"/>
</dbReference>
<gene>
    <name evidence="1" type="ORF">CBG49_01200</name>
</gene>
<dbReference type="AlphaFoldDB" id="A0A1Z4BKM1"/>
<dbReference type="KEGG" id="capn:CBG49_01200"/>
<sequence length="59" mass="6490">MGKSKANYAITGLSGKVGKIFVYRQRAGGTIVATLTHIKTNSIVLPSMQKRPFRRILLT</sequence>
<proteinExistence type="predicted"/>